<dbReference type="Proteomes" id="UP000245383">
    <property type="component" value="Unassembled WGS sequence"/>
</dbReference>
<proteinExistence type="predicted"/>
<comment type="caution">
    <text evidence="1">The sequence shown here is derived from an EMBL/GenBank/DDBJ whole genome shotgun (WGS) entry which is preliminary data.</text>
</comment>
<reference evidence="1 2" key="1">
    <citation type="journal article" date="2018" name="MBio">
        <title>Comparative Genomics Reveals the Core Gene Toolbox for the Fungus-Insect Symbiosis.</title>
        <authorList>
            <person name="Wang Y."/>
            <person name="Stata M."/>
            <person name="Wang W."/>
            <person name="Stajich J.E."/>
            <person name="White M.M."/>
            <person name="Moncalvo J.M."/>
        </authorList>
    </citation>
    <scope>NUCLEOTIDE SEQUENCE [LARGE SCALE GENOMIC DNA]</scope>
    <source>
        <strain evidence="1 2">SWE-8-4</strain>
    </source>
</reference>
<organism evidence="1 2">
    <name type="scientific">Smittium simulii</name>
    <dbReference type="NCBI Taxonomy" id="133385"/>
    <lineage>
        <taxon>Eukaryota</taxon>
        <taxon>Fungi</taxon>
        <taxon>Fungi incertae sedis</taxon>
        <taxon>Zoopagomycota</taxon>
        <taxon>Kickxellomycotina</taxon>
        <taxon>Harpellomycetes</taxon>
        <taxon>Harpellales</taxon>
        <taxon>Legeriomycetaceae</taxon>
        <taxon>Smittium</taxon>
    </lineage>
</organism>
<protein>
    <submittedName>
        <fullName evidence="1">Uncharacterized protein</fullName>
    </submittedName>
</protein>
<gene>
    <name evidence="1" type="ORF">BB561_005363</name>
</gene>
<evidence type="ECO:0000313" key="2">
    <source>
        <dbReference type="Proteomes" id="UP000245383"/>
    </source>
</evidence>
<dbReference type="EMBL" id="MBFR01000315">
    <property type="protein sequence ID" value="PVU89421.1"/>
    <property type="molecule type" value="Genomic_DNA"/>
</dbReference>
<dbReference type="AlphaFoldDB" id="A0A2T9YAR5"/>
<evidence type="ECO:0000313" key="1">
    <source>
        <dbReference type="EMBL" id="PVU89421.1"/>
    </source>
</evidence>
<keyword evidence="2" id="KW-1185">Reference proteome</keyword>
<sequence>MLLMQQFLSSEQNKNCNKTNCGMHNSLQITLADSNKTNCGMHNSLQITLADSNKTNCGMHNAGLVSVDTSVFGLTKTSFARMSATAT</sequence>
<accession>A0A2T9YAR5</accession>
<name>A0A2T9YAR5_9FUNG</name>